<gene>
    <name evidence="1" type="ORF">BKA67DRAFT_558781</name>
</gene>
<dbReference type="OrthoDB" id="160645at2759"/>
<dbReference type="EMBL" id="JAGPXC010000002">
    <property type="protein sequence ID" value="KAH6658700.1"/>
    <property type="molecule type" value="Genomic_DNA"/>
</dbReference>
<evidence type="ECO:0000313" key="2">
    <source>
        <dbReference type="Proteomes" id="UP000758603"/>
    </source>
</evidence>
<dbReference type="AlphaFoldDB" id="A0A9P9A393"/>
<accession>A0A9P9A393</accession>
<reference evidence="1" key="1">
    <citation type="journal article" date="2021" name="Nat. Commun.">
        <title>Genetic determinants of endophytism in the Arabidopsis root mycobiome.</title>
        <authorList>
            <person name="Mesny F."/>
            <person name="Miyauchi S."/>
            <person name="Thiergart T."/>
            <person name="Pickel B."/>
            <person name="Atanasova L."/>
            <person name="Karlsson M."/>
            <person name="Huettel B."/>
            <person name="Barry K.W."/>
            <person name="Haridas S."/>
            <person name="Chen C."/>
            <person name="Bauer D."/>
            <person name="Andreopoulos W."/>
            <person name="Pangilinan J."/>
            <person name="LaButti K."/>
            <person name="Riley R."/>
            <person name="Lipzen A."/>
            <person name="Clum A."/>
            <person name="Drula E."/>
            <person name="Henrissat B."/>
            <person name="Kohler A."/>
            <person name="Grigoriev I.V."/>
            <person name="Martin F.M."/>
            <person name="Hacquard S."/>
        </authorList>
    </citation>
    <scope>NUCLEOTIDE SEQUENCE</scope>
    <source>
        <strain evidence="1">MPI-SDFR-AT-0073</strain>
    </source>
</reference>
<dbReference type="RefSeq" id="XP_045962934.1">
    <property type="nucleotide sequence ID" value="XM_046102345.1"/>
</dbReference>
<proteinExistence type="predicted"/>
<comment type="caution">
    <text evidence="1">The sequence shown here is derived from an EMBL/GenBank/DDBJ whole genome shotgun (WGS) entry which is preliminary data.</text>
</comment>
<protein>
    <submittedName>
        <fullName evidence="1">Uncharacterized protein</fullName>
    </submittedName>
</protein>
<dbReference type="Proteomes" id="UP000758603">
    <property type="component" value="Unassembled WGS sequence"/>
</dbReference>
<organism evidence="1 2">
    <name type="scientific">Truncatella angustata</name>
    <dbReference type="NCBI Taxonomy" id="152316"/>
    <lineage>
        <taxon>Eukaryota</taxon>
        <taxon>Fungi</taxon>
        <taxon>Dikarya</taxon>
        <taxon>Ascomycota</taxon>
        <taxon>Pezizomycotina</taxon>
        <taxon>Sordariomycetes</taxon>
        <taxon>Xylariomycetidae</taxon>
        <taxon>Amphisphaeriales</taxon>
        <taxon>Sporocadaceae</taxon>
        <taxon>Truncatella</taxon>
    </lineage>
</organism>
<evidence type="ECO:0000313" key="1">
    <source>
        <dbReference type="EMBL" id="KAH6658700.1"/>
    </source>
</evidence>
<keyword evidence="2" id="KW-1185">Reference proteome</keyword>
<sequence length="108" mass="11422">MNAFGVSRLRLSSIDEIPKGADIITLLPVNYDESDSTPGIYMAVDTKGNYFYIMACDIEGDAAKIFIASDPDAGAAKLAEADLRYIVTGGVVQDCSFMPFVSTGAGLS</sequence>
<dbReference type="GeneID" id="70131237"/>
<name>A0A9P9A393_9PEZI</name>